<sequence>MWGDTMINSPTPEVVMNIFLDNRLESYAQFFDHELARKFKALTSGTKLDEAVGVLCGTWKAASNSMRLPWLAVKSIEKMALGAAIDTTSKQSFLEYLPTHLRHTLSIPDELGLEIEAEIRRAIEAYRIAERETRKTFNSQLVWDSLLNIKKDDGSLVAEFPMAVWGSQQIGFGATYHAYENFVRTVLEKLSSKPGYRIKYDGKVQKDIGTFLDKSISEQCIDDPKIKLAKEIRNSLAHQGGFVEVDPATPNQYHGFRVVNNIVQVDATNNRELFLLLQDRAYIFAEAALKRL</sequence>
<reference evidence="1 2" key="1">
    <citation type="submission" date="2016-05" db="EMBL/GenBank/DDBJ databases">
        <title>Genomic and physiological characterization of Planctopirus sp. isolated from fresh water lake.</title>
        <authorList>
            <person name="Subhash Y."/>
            <person name="Ramana C."/>
        </authorList>
    </citation>
    <scope>NUCLEOTIDE SEQUENCE [LARGE SCALE GENOMIC DNA]</scope>
    <source>
        <strain evidence="1 2">JC280</strain>
    </source>
</reference>
<gene>
    <name evidence="1" type="ORF">A6X21_02270</name>
</gene>
<organism evidence="1 2">
    <name type="scientific">Planctopirus hydrillae</name>
    <dbReference type="NCBI Taxonomy" id="1841610"/>
    <lineage>
        <taxon>Bacteria</taxon>
        <taxon>Pseudomonadati</taxon>
        <taxon>Planctomycetota</taxon>
        <taxon>Planctomycetia</taxon>
        <taxon>Planctomycetales</taxon>
        <taxon>Planctomycetaceae</taxon>
        <taxon>Planctopirus</taxon>
    </lineage>
</organism>
<name>A0A1C3ETJ7_9PLAN</name>
<keyword evidence="2" id="KW-1185">Reference proteome</keyword>
<dbReference type="EMBL" id="LYDR01000020">
    <property type="protein sequence ID" value="ODA36529.1"/>
    <property type="molecule type" value="Genomic_DNA"/>
</dbReference>
<protein>
    <submittedName>
        <fullName evidence="1">Uncharacterized protein</fullName>
    </submittedName>
</protein>
<accession>A0A1C3ETJ7</accession>
<evidence type="ECO:0000313" key="1">
    <source>
        <dbReference type="EMBL" id="ODA36529.1"/>
    </source>
</evidence>
<dbReference type="Proteomes" id="UP000094828">
    <property type="component" value="Unassembled WGS sequence"/>
</dbReference>
<dbReference type="AlphaFoldDB" id="A0A1C3ETJ7"/>
<proteinExistence type="predicted"/>
<comment type="caution">
    <text evidence="1">The sequence shown here is derived from an EMBL/GenBank/DDBJ whole genome shotgun (WGS) entry which is preliminary data.</text>
</comment>
<evidence type="ECO:0000313" key="2">
    <source>
        <dbReference type="Proteomes" id="UP000094828"/>
    </source>
</evidence>